<evidence type="ECO:0000313" key="11">
    <source>
        <dbReference type="Proteomes" id="UP001597314"/>
    </source>
</evidence>
<protein>
    <submittedName>
        <fullName evidence="10">YbaL family putative K(+) efflux transporter</fullName>
    </submittedName>
</protein>
<evidence type="ECO:0000256" key="5">
    <source>
        <dbReference type="ARBA" id="ARBA00022989"/>
    </source>
</evidence>
<comment type="similarity">
    <text evidence="2">Belongs to the monovalent cation:proton antiporter 2 (CPA2) transporter (TC 2.A.37) family.</text>
</comment>
<feature type="compositionally biased region" description="Basic and acidic residues" evidence="7">
    <location>
        <begin position="618"/>
        <end position="630"/>
    </location>
</feature>
<keyword evidence="6 8" id="KW-0472">Membrane</keyword>
<keyword evidence="3" id="KW-0813">Transport</keyword>
<feature type="transmembrane region" description="Helical" evidence="8">
    <location>
        <begin position="89"/>
        <end position="110"/>
    </location>
</feature>
<evidence type="ECO:0000256" key="6">
    <source>
        <dbReference type="ARBA" id="ARBA00023136"/>
    </source>
</evidence>
<evidence type="ECO:0000256" key="2">
    <source>
        <dbReference type="ARBA" id="ARBA00005551"/>
    </source>
</evidence>
<keyword evidence="5 8" id="KW-1133">Transmembrane helix</keyword>
<proteinExistence type="inferred from homology"/>
<keyword evidence="11" id="KW-1185">Reference proteome</keyword>
<feature type="transmembrane region" description="Helical" evidence="8">
    <location>
        <begin position="383"/>
        <end position="405"/>
    </location>
</feature>
<dbReference type="PANTHER" id="PTHR42751">
    <property type="entry name" value="SODIUM/HYDROGEN EXCHANGER FAMILY/TRKA DOMAIN PROTEIN"/>
    <property type="match status" value="1"/>
</dbReference>
<dbReference type="PROSITE" id="PS51201">
    <property type="entry name" value="RCK_N"/>
    <property type="match status" value="1"/>
</dbReference>
<sequence length="647" mass="66003">MPHDTPLIATIVAGLGLAFVFGALAHRLKIPPLVGYLVAGVLVGPHTPGFVADQTLAPELAEMGVILLMFGVGLHFSLDDLLSVRAIAVPGAIVQIAAATAMGAGLAWWLGWSMAAALVFGLALSVASTVVLLRALQERRLVETERGKIAVGWLIVEDLAMVLALVLLPALAGALGTGGAGANGHAAPGGLFGVVTDLGVGGVLAVTVLKVAGFVVVMLVVGRRVIPWVLHWVAHTGSRELFRLAVLAIALGVAFGAAKLFGVSFALGAFFAGMILSESELSHRAAEESLPLRDAFAVLFFVSVGMLFDPSTIMREPVAVLITLFIIVIGKSAAAFLIVRAFGHPTGTALIISASLAQIGEFSFILAELGVGLKLLPEAARDLILAGAILSILINPLAFAAVAALSRRAGASAAAPAGGTAGAGARAAPAATAVAVEPLVATTLTDHTVLVGHGRVGSLVAAALAARRLPVLVIEDADAAVAALRSQKTEVLAGNAADPEVMAAANLPGARRLVLAIPNAFEAGQVVEQAKAANPSLEIIARAHSDAEVEHLESLGAAVVIMGEREIARGIVEHIVPAGAGTAPGAVPGATAPGAPSPPKGLRPRSPSTDGGLGSPDDASRHRERVDDVRSRRRRVSVRDLLRRARK</sequence>
<feature type="compositionally biased region" description="Low complexity" evidence="7">
    <location>
        <begin position="583"/>
        <end position="594"/>
    </location>
</feature>
<evidence type="ECO:0000313" key="10">
    <source>
        <dbReference type="EMBL" id="MFD2183363.1"/>
    </source>
</evidence>
<feature type="region of interest" description="Disordered" evidence="7">
    <location>
        <begin position="583"/>
        <end position="647"/>
    </location>
</feature>
<dbReference type="InterPro" id="IPR006153">
    <property type="entry name" value="Cation/H_exchanger_TM"/>
</dbReference>
<evidence type="ECO:0000256" key="1">
    <source>
        <dbReference type="ARBA" id="ARBA00004141"/>
    </source>
</evidence>
<feature type="transmembrane region" description="Helical" evidence="8">
    <location>
        <begin position="33"/>
        <end position="51"/>
    </location>
</feature>
<evidence type="ECO:0000256" key="4">
    <source>
        <dbReference type="ARBA" id="ARBA00022692"/>
    </source>
</evidence>
<keyword evidence="4 8" id="KW-0812">Transmembrane</keyword>
<dbReference type="Pfam" id="PF00999">
    <property type="entry name" value="Na_H_Exchanger"/>
    <property type="match status" value="1"/>
</dbReference>
<feature type="transmembrane region" description="Helical" evidence="8">
    <location>
        <begin position="198"/>
        <end position="221"/>
    </location>
</feature>
<feature type="transmembrane region" description="Helical" evidence="8">
    <location>
        <begin position="290"/>
        <end position="308"/>
    </location>
</feature>
<feature type="domain" description="RCK N-terminal" evidence="9">
    <location>
        <begin position="445"/>
        <end position="562"/>
    </location>
</feature>
<dbReference type="PANTHER" id="PTHR42751:SF1">
    <property type="entry name" value="CATION_PROTON ANTIPORTER YBAL-RELATED"/>
    <property type="match status" value="1"/>
</dbReference>
<feature type="transmembrane region" description="Helical" evidence="8">
    <location>
        <begin position="241"/>
        <end position="270"/>
    </location>
</feature>
<dbReference type="Proteomes" id="UP001597314">
    <property type="component" value="Unassembled WGS sequence"/>
</dbReference>
<dbReference type="RefSeq" id="WP_378478521.1">
    <property type="nucleotide sequence ID" value="NZ_JBHUIW010000016.1"/>
</dbReference>
<dbReference type="EMBL" id="JBHUIW010000016">
    <property type="protein sequence ID" value="MFD2183363.1"/>
    <property type="molecule type" value="Genomic_DNA"/>
</dbReference>
<feature type="transmembrane region" description="Helical" evidence="8">
    <location>
        <begin position="320"/>
        <end position="343"/>
    </location>
</feature>
<evidence type="ECO:0000256" key="3">
    <source>
        <dbReference type="ARBA" id="ARBA00022448"/>
    </source>
</evidence>
<feature type="transmembrane region" description="Helical" evidence="8">
    <location>
        <begin position="116"/>
        <end position="137"/>
    </location>
</feature>
<comment type="caution">
    <text evidence="10">The sequence shown here is derived from an EMBL/GenBank/DDBJ whole genome shotgun (WGS) entry which is preliminary data.</text>
</comment>
<feature type="transmembrane region" description="Helical" evidence="8">
    <location>
        <begin position="149"/>
        <end position="172"/>
    </location>
</feature>
<dbReference type="Gene3D" id="1.20.1530.20">
    <property type="match status" value="1"/>
</dbReference>
<dbReference type="InterPro" id="IPR003148">
    <property type="entry name" value="RCK_N"/>
</dbReference>
<evidence type="ECO:0000259" key="9">
    <source>
        <dbReference type="PROSITE" id="PS51201"/>
    </source>
</evidence>
<dbReference type="Pfam" id="PF02254">
    <property type="entry name" value="TrkA_N"/>
    <property type="match status" value="1"/>
</dbReference>
<evidence type="ECO:0000256" key="7">
    <source>
        <dbReference type="SAM" id="MobiDB-lite"/>
    </source>
</evidence>
<organism evidence="10 11">
    <name type="scientific">Rhodoplanes azumiensis</name>
    <dbReference type="NCBI Taxonomy" id="1897628"/>
    <lineage>
        <taxon>Bacteria</taxon>
        <taxon>Pseudomonadati</taxon>
        <taxon>Pseudomonadota</taxon>
        <taxon>Alphaproteobacteria</taxon>
        <taxon>Hyphomicrobiales</taxon>
        <taxon>Nitrobacteraceae</taxon>
        <taxon>Rhodoplanes</taxon>
    </lineage>
</organism>
<accession>A0ABW5AK85</accession>
<dbReference type="NCBIfam" id="NF007950">
    <property type="entry name" value="PRK10669.1"/>
    <property type="match status" value="1"/>
</dbReference>
<comment type="subcellular location">
    <subcellularLocation>
        <location evidence="1">Membrane</location>
        <topology evidence="1">Multi-pass membrane protein</topology>
    </subcellularLocation>
</comment>
<feature type="transmembrane region" description="Helical" evidence="8">
    <location>
        <begin position="63"/>
        <end position="82"/>
    </location>
</feature>
<dbReference type="InterPro" id="IPR036291">
    <property type="entry name" value="NAD(P)-bd_dom_sf"/>
</dbReference>
<feature type="transmembrane region" description="Helical" evidence="8">
    <location>
        <begin position="349"/>
        <end position="371"/>
    </location>
</feature>
<dbReference type="InterPro" id="IPR038770">
    <property type="entry name" value="Na+/solute_symporter_sf"/>
</dbReference>
<feature type="compositionally biased region" description="Basic and acidic residues" evidence="7">
    <location>
        <begin position="637"/>
        <end position="647"/>
    </location>
</feature>
<gene>
    <name evidence="10" type="primary">ybaL</name>
    <name evidence="10" type="ORF">ACFSOX_14485</name>
</gene>
<dbReference type="SUPFAM" id="SSF51735">
    <property type="entry name" value="NAD(P)-binding Rossmann-fold domains"/>
    <property type="match status" value="1"/>
</dbReference>
<dbReference type="Gene3D" id="3.40.50.720">
    <property type="entry name" value="NAD(P)-binding Rossmann-like Domain"/>
    <property type="match status" value="1"/>
</dbReference>
<evidence type="ECO:0000256" key="8">
    <source>
        <dbReference type="SAM" id="Phobius"/>
    </source>
</evidence>
<name>A0ABW5AK85_9BRAD</name>
<feature type="transmembrane region" description="Helical" evidence="8">
    <location>
        <begin position="6"/>
        <end position="26"/>
    </location>
</feature>
<reference evidence="11" key="1">
    <citation type="journal article" date="2019" name="Int. J. Syst. Evol. Microbiol.">
        <title>The Global Catalogue of Microorganisms (GCM) 10K type strain sequencing project: providing services to taxonomists for standard genome sequencing and annotation.</title>
        <authorList>
            <consortium name="The Broad Institute Genomics Platform"/>
            <consortium name="The Broad Institute Genome Sequencing Center for Infectious Disease"/>
            <person name="Wu L."/>
            <person name="Ma J."/>
        </authorList>
    </citation>
    <scope>NUCLEOTIDE SEQUENCE [LARGE SCALE GENOMIC DNA]</scope>
    <source>
        <strain evidence="11">CGMCC 1.6774</strain>
    </source>
</reference>